<organism evidence="1 2">
    <name type="scientific">Escherichia coli (strain SMS-3-5 / SECEC)</name>
    <dbReference type="NCBI Taxonomy" id="439855"/>
    <lineage>
        <taxon>Bacteria</taxon>
        <taxon>Pseudomonadati</taxon>
        <taxon>Pseudomonadota</taxon>
        <taxon>Gammaproteobacteria</taxon>
        <taxon>Enterobacterales</taxon>
        <taxon>Enterobacteriaceae</taxon>
        <taxon>Escherichia</taxon>
    </lineage>
</organism>
<dbReference type="HOGENOM" id="CLU_3199128_0_0_6"/>
<name>B1LK10_ECOSM</name>
<dbReference type="AlphaFoldDB" id="B1LK10"/>
<proteinExistence type="predicted"/>
<accession>B1LK10</accession>
<dbReference type="Proteomes" id="UP000007011">
    <property type="component" value="Chromosome"/>
</dbReference>
<dbReference type="KEGG" id="ecm:EcSMS35_2269"/>
<reference evidence="1 2" key="1">
    <citation type="journal article" date="2008" name="J. Bacteriol.">
        <title>Insights into the environmental resistance gene pool from the genome sequence of the multidrug-resistant environmental isolate Escherichia coli SMS-3-5.</title>
        <authorList>
            <person name="Fricke W.F."/>
            <person name="Wright M.S."/>
            <person name="Lindell A.H."/>
            <person name="Harkins D.M."/>
            <person name="Baker-Austin C."/>
            <person name="Ravel J."/>
            <person name="Stepanauskas R."/>
        </authorList>
    </citation>
    <scope>NUCLEOTIDE SEQUENCE [LARGE SCALE GENOMIC DNA]</scope>
    <source>
        <strain evidence="2">SMS-3-5 / SECEC</strain>
    </source>
</reference>
<protein>
    <submittedName>
        <fullName evidence="1">Uncharacterized protein</fullName>
    </submittedName>
</protein>
<evidence type="ECO:0000313" key="2">
    <source>
        <dbReference type="Proteomes" id="UP000007011"/>
    </source>
</evidence>
<gene>
    <name evidence="1" type="ordered locus">EcSMS35_2269</name>
</gene>
<evidence type="ECO:0000313" key="1">
    <source>
        <dbReference type="EMBL" id="ACB17977.1"/>
    </source>
</evidence>
<dbReference type="EMBL" id="CP000970">
    <property type="protein sequence ID" value="ACB17977.1"/>
    <property type="molecule type" value="Genomic_DNA"/>
</dbReference>
<sequence>MHKSEFDFSSKVVKSERRRVRLLRIINNASVGRELRAHYSSGLEE</sequence>